<organism evidence="5 6">
    <name type="scientific">Prosthecobacter debontii</name>
    <dbReference type="NCBI Taxonomy" id="48467"/>
    <lineage>
        <taxon>Bacteria</taxon>
        <taxon>Pseudomonadati</taxon>
        <taxon>Verrucomicrobiota</taxon>
        <taxon>Verrucomicrobiia</taxon>
        <taxon>Verrucomicrobiales</taxon>
        <taxon>Verrucomicrobiaceae</taxon>
        <taxon>Prosthecobacter</taxon>
    </lineage>
</organism>
<dbReference type="GO" id="GO:0016757">
    <property type="term" value="F:glycosyltransferase activity"/>
    <property type="evidence" value="ECO:0007669"/>
    <property type="project" value="InterPro"/>
</dbReference>
<dbReference type="Pfam" id="PF00534">
    <property type="entry name" value="Glycos_transf_1"/>
    <property type="match status" value="1"/>
</dbReference>
<proteinExistence type="predicted"/>
<dbReference type="RefSeq" id="WP_078813249.1">
    <property type="nucleotide sequence ID" value="NZ_FUYE01000005.1"/>
</dbReference>
<dbReference type="PANTHER" id="PTHR46401:SF2">
    <property type="entry name" value="GLYCOSYLTRANSFERASE WBBK-RELATED"/>
    <property type="match status" value="1"/>
</dbReference>
<evidence type="ECO:0000313" key="5">
    <source>
        <dbReference type="EMBL" id="SKA93123.1"/>
    </source>
</evidence>
<evidence type="ECO:0000256" key="2">
    <source>
        <dbReference type="SAM" id="MobiDB-lite"/>
    </source>
</evidence>
<evidence type="ECO:0000256" key="1">
    <source>
        <dbReference type="ARBA" id="ARBA00022679"/>
    </source>
</evidence>
<dbReference type="Pfam" id="PF13439">
    <property type="entry name" value="Glyco_transf_4"/>
    <property type="match status" value="1"/>
</dbReference>
<dbReference type="STRING" id="48467.SAMN02745166_02042"/>
<feature type="domain" description="Glycosyl transferase family 1" evidence="3">
    <location>
        <begin position="193"/>
        <end position="350"/>
    </location>
</feature>
<reference evidence="6" key="1">
    <citation type="submission" date="2017-02" db="EMBL/GenBank/DDBJ databases">
        <authorList>
            <person name="Varghese N."/>
            <person name="Submissions S."/>
        </authorList>
    </citation>
    <scope>NUCLEOTIDE SEQUENCE [LARGE SCALE GENOMIC DNA]</scope>
    <source>
        <strain evidence="6">ATCC 700200</strain>
    </source>
</reference>
<dbReference type="SUPFAM" id="SSF53756">
    <property type="entry name" value="UDP-Glycosyltransferase/glycogen phosphorylase"/>
    <property type="match status" value="1"/>
</dbReference>
<evidence type="ECO:0000259" key="3">
    <source>
        <dbReference type="Pfam" id="PF00534"/>
    </source>
</evidence>
<feature type="region of interest" description="Disordered" evidence="2">
    <location>
        <begin position="391"/>
        <end position="411"/>
    </location>
</feature>
<gene>
    <name evidence="5" type="ORF">SAMN02745166_02042</name>
</gene>
<dbReference type="CDD" id="cd03809">
    <property type="entry name" value="GT4_MtfB-like"/>
    <property type="match status" value="1"/>
</dbReference>
<dbReference type="Proteomes" id="UP000190774">
    <property type="component" value="Unassembled WGS sequence"/>
</dbReference>
<dbReference type="PANTHER" id="PTHR46401">
    <property type="entry name" value="GLYCOSYLTRANSFERASE WBBK-RELATED"/>
    <property type="match status" value="1"/>
</dbReference>
<protein>
    <submittedName>
        <fullName evidence="5">Glycosyltransferase involved in cell wall bisynthesis</fullName>
    </submittedName>
</protein>
<dbReference type="GO" id="GO:0009103">
    <property type="term" value="P:lipopolysaccharide biosynthetic process"/>
    <property type="evidence" value="ECO:0007669"/>
    <property type="project" value="TreeGrafter"/>
</dbReference>
<accession>A0A1T4XUP5</accession>
<evidence type="ECO:0000259" key="4">
    <source>
        <dbReference type="Pfam" id="PF13439"/>
    </source>
</evidence>
<dbReference type="OrthoDB" id="9797829at2"/>
<dbReference type="Gene3D" id="3.40.50.2000">
    <property type="entry name" value="Glycogen Phosphorylase B"/>
    <property type="match status" value="2"/>
</dbReference>
<dbReference type="AlphaFoldDB" id="A0A1T4XUP5"/>
<sequence>MKIALSTSVIQRGKTGIAQYVFALVQAMLQQAENHEIYLLVLEEDLPLFAFAKGRATLVPVKESWRPALKNIFWHQFVLPRWLKEHGIDVLHVPSYRRMVWNAPCATVSTIHDLAPFHVKGKYDLARMIYGRVIVKHLARKQDAVVAISQNTARDIERFFGIPQKRQNIILNGLDHLRFHPELEMPQQEPTDPSAAPFFLYISRLEHPAKNHVRLIEAFNRFKAATDSPWQLVLGGSDWHGAEHIHAAAAASPYSKDIRFLGFVPDSDLPGLYRRAGALVYPSLFEGFGMPPVEAMACGCPVISSAAGSLTEVVGDAALIIDPESIDSIQNALAMMASDPNTRQRLIHAGFANSYRFDWRDNARKVLKIYRKCVPSLGGVEARVAESETEDEIPSHYARPTSTLATRHAAI</sequence>
<dbReference type="InterPro" id="IPR001296">
    <property type="entry name" value="Glyco_trans_1"/>
</dbReference>
<keyword evidence="6" id="KW-1185">Reference proteome</keyword>
<dbReference type="InterPro" id="IPR028098">
    <property type="entry name" value="Glyco_trans_4-like_N"/>
</dbReference>
<dbReference type="EMBL" id="FUYE01000005">
    <property type="protein sequence ID" value="SKA93123.1"/>
    <property type="molecule type" value="Genomic_DNA"/>
</dbReference>
<keyword evidence="1 5" id="KW-0808">Transferase</keyword>
<evidence type="ECO:0000313" key="6">
    <source>
        <dbReference type="Proteomes" id="UP000190774"/>
    </source>
</evidence>
<feature type="domain" description="Glycosyltransferase subfamily 4-like N-terminal" evidence="4">
    <location>
        <begin position="16"/>
        <end position="176"/>
    </location>
</feature>
<name>A0A1T4XUP5_9BACT</name>